<dbReference type="PANTHER" id="PTHR43751:SF1">
    <property type="entry name" value="SULFATASE ATSG-RELATED"/>
    <property type="match status" value="1"/>
</dbReference>
<comment type="caution">
    <text evidence="2">The sequence shown here is derived from an EMBL/GenBank/DDBJ whole genome shotgun (WGS) entry which is preliminary data.</text>
</comment>
<dbReference type="SUPFAM" id="SSF53649">
    <property type="entry name" value="Alkaline phosphatase-like"/>
    <property type="match status" value="1"/>
</dbReference>
<dbReference type="AlphaFoldDB" id="X1BY78"/>
<dbReference type="Gene3D" id="3.40.720.10">
    <property type="entry name" value="Alkaline Phosphatase, subunit A"/>
    <property type="match status" value="1"/>
</dbReference>
<proteinExistence type="predicted"/>
<evidence type="ECO:0000259" key="1">
    <source>
        <dbReference type="Pfam" id="PF00884"/>
    </source>
</evidence>
<dbReference type="InterPro" id="IPR017850">
    <property type="entry name" value="Alkaline_phosphatase_core_sf"/>
</dbReference>
<organism evidence="2">
    <name type="scientific">marine sediment metagenome</name>
    <dbReference type="NCBI Taxonomy" id="412755"/>
    <lineage>
        <taxon>unclassified sequences</taxon>
        <taxon>metagenomes</taxon>
        <taxon>ecological metagenomes</taxon>
    </lineage>
</organism>
<dbReference type="InterPro" id="IPR000917">
    <property type="entry name" value="Sulfatase_N"/>
</dbReference>
<gene>
    <name evidence="2" type="ORF">S01H4_35228</name>
</gene>
<dbReference type="InterPro" id="IPR052701">
    <property type="entry name" value="GAG_Ulvan_Degrading_Sulfatases"/>
</dbReference>
<protein>
    <recommendedName>
        <fullName evidence="1">Sulfatase N-terminal domain-containing protein</fullName>
    </recommendedName>
</protein>
<feature type="domain" description="Sulfatase N-terminal" evidence="1">
    <location>
        <begin position="1"/>
        <end position="237"/>
    </location>
</feature>
<name>X1BY78_9ZZZZ</name>
<feature type="non-terminal residue" evidence="2">
    <location>
        <position position="295"/>
    </location>
</feature>
<dbReference type="PANTHER" id="PTHR43751">
    <property type="entry name" value="SULFATASE"/>
    <property type="match status" value="1"/>
</dbReference>
<accession>X1BY78</accession>
<dbReference type="Pfam" id="PF00884">
    <property type="entry name" value="Sulfatase"/>
    <property type="match status" value="1"/>
</dbReference>
<sequence length="295" mass="33164">MTGRYPHRNGAMGFEPINESVPTLQEALAAAGYMNGIFAKEEHLQPESKFCWDTLVKGRDLAVGRDPALFYGHARDFFLKARDGGRPFFLMANSQDPHRPFAGSEREPGYFQKRGMAVPKASRHYRSDEIEVPGFLPDLPDVRRDIARYYTSAHRCDETAGAVLRALRESGLEENTLVMFLSDNGIAVPFAKANCYLTSTRTPWIVRWPGKIRPGSTDDTHFISGIDFMPTILEAAGLPAVEGMDGRSFLALLKGGTQEGRESVFTAFHEMHSKKQYPMRCVQNRRHGYKGEFRP</sequence>
<dbReference type="EMBL" id="BART01018705">
    <property type="protein sequence ID" value="GAG77106.1"/>
    <property type="molecule type" value="Genomic_DNA"/>
</dbReference>
<reference evidence="2" key="1">
    <citation type="journal article" date="2014" name="Front. Microbiol.">
        <title>High frequency of phylogenetically diverse reductive dehalogenase-homologous genes in deep subseafloor sedimentary metagenomes.</title>
        <authorList>
            <person name="Kawai M."/>
            <person name="Futagami T."/>
            <person name="Toyoda A."/>
            <person name="Takaki Y."/>
            <person name="Nishi S."/>
            <person name="Hori S."/>
            <person name="Arai W."/>
            <person name="Tsubouchi T."/>
            <person name="Morono Y."/>
            <person name="Uchiyama I."/>
            <person name="Ito T."/>
            <person name="Fujiyama A."/>
            <person name="Inagaki F."/>
            <person name="Takami H."/>
        </authorList>
    </citation>
    <scope>NUCLEOTIDE SEQUENCE</scope>
    <source>
        <strain evidence="2">Expedition CK06-06</strain>
    </source>
</reference>
<evidence type="ECO:0000313" key="2">
    <source>
        <dbReference type="EMBL" id="GAG77106.1"/>
    </source>
</evidence>